<organism evidence="1 2">
    <name type="scientific">Cyclocybe aegerita</name>
    <name type="common">Black poplar mushroom</name>
    <name type="synonym">Agrocybe aegerita</name>
    <dbReference type="NCBI Taxonomy" id="1973307"/>
    <lineage>
        <taxon>Eukaryota</taxon>
        <taxon>Fungi</taxon>
        <taxon>Dikarya</taxon>
        <taxon>Basidiomycota</taxon>
        <taxon>Agaricomycotina</taxon>
        <taxon>Agaricomycetes</taxon>
        <taxon>Agaricomycetidae</taxon>
        <taxon>Agaricales</taxon>
        <taxon>Agaricineae</taxon>
        <taxon>Bolbitiaceae</taxon>
        <taxon>Cyclocybe</taxon>
    </lineage>
</organism>
<reference evidence="1 2" key="1">
    <citation type="submission" date="2020-01" db="EMBL/GenBank/DDBJ databases">
        <authorList>
            <person name="Gupta K D."/>
        </authorList>
    </citation>
    <scope>NUCLEOTIDE SEQUENCE [LARGE SCALE GENOMIC DNA]</scope>
</reference>
<dbReference type="AlphaFoldDB" id="A0A8S0W4N1"/>
<gene>
    <name evidence="1" type="ORF">AAE3_LOCUS4516</name>
</gene>
<accession>A0A8S0W4N1</accession>
<keyword evidence="2" id="KW-1185">Reference proteome</keyword>
<proteinExistence type="predicted"/>
<comment type="caution">
    <text evidence="1">The sequence shown here is derived from an EMBL/GenBank/DDBJ whole genome shotgun (WGS) entry which is preliminary data.</text>
</comment>
<evidence type="ECO:0000313" key="1">
    <source>
        <dbReference type="EMBL" id="CAA7262264.1"/>
    </source>
</evidence>
<dbReference type="OrthoDB" id="10516247at2759"/>
<sequence>MHIGPNAANMNMQNMQLQAGANLNLKPPTAQQLQQWNIASPMQRPSSVANSIVNGIDGQLNVLGRSVPVRSPSANGTRPGMRNGVHVSMSPHLHNSPLLLPNITQSQSPPRMPTMPNMGMASPSLHIGSLLEAIFW</sequence>
<protein>
    <submittedName>
        <fullName evidence="1">Uncharacterized protein</fullName>
    </submittedName>
</protein>
<evidence type="ECO:0000313" key="2">
    <source>
        <dbReference type="Proteomes" id="UP000467700"/>
    </source>
</evidence>
<dbReference type="EMBL" id="CACVBS010000035">
    <property type="protein sequence ID" value="CAA7262264.1"/>
    <property type="molecule type" value="Genomic_DNA"/>
</dbReference>
<name>A0A8S0W4N1_CYCAE</name>
<dbReference type="Proteomes" id="UP000467700">
    <property type="component" value="Unassembled WGS sequence"/>
</dbReference>